<comment type="caution">
    <text evidence="1">The sequence shown here is derived from an EMBL/GenBank/DDBJ whole genome shotgun (WGS) entry which is preliminary data.</text>
</comment>
<dbReference type="AlphaFoldDB" id="X0VXY6"/>
<sequence>GAGTSSSAGVTSVATSGSVNGLTLSGGTITSTGTITLGGSVVINNGNWSGTDLSVANGGTGSSSAAGARTNLGVVNDTGTPAILSNGSTPSLNSGITAAEVRSLIGAGTSSSSGVTSIATSTGLSGGTITSTGTLTNTDRGSSQSIFKNVAVSGQSTVVADNNNDTLTLVASGGMTITTNASTDTITFNPNDNNDNFYLNGISKSGNTLTYSVLGAANQAYTFGSNAFNSTTIATNNNQLTNGAGYITSSSLPTVG</sequence>
<proteinExistence type="predicted"/>
<reference evidence="1" key="1">
    <citation type="journal article" date="2014" name="Front. Microbiol.">
        <title>High frequency of phylogenetically diverse reductive dehalogenase-homologous genes in deep subseafloor sedimentary metagenomes.</title>
        <authorList>
            <person name="Kawai M."/>
            <person name="Futagami T."/>
            <person name="Toyoda A."/>
            <person name="Takaki Y."/>
            <person name="Nishi S."/>
            <person name="Hori S."/>
            <person name="Arai W."/>
            <person name="Tsubouchi T."/>
            <person name="Morono Y."/>
            <person name="Uchiyama I."/>
            <person name="Ito T."/>
            <person name="Fujiyama A."/>
            <person name="Inagaki F."/>
            <person name="Takami H."/>
        </authorList>
    </citation>
    <scope>NUCLEOTIDE SEQUENCE</scope>
    <source>
        <strain evidence="1">Expedition CK06-06</strain>
    </source>
</reference>
<gene>
    <name evidence="1" type="ORF">S01H1_57016</name>
</gene>
<name>X0VXY6_9ZZZZ</name>
<protein>
    <submittedName>
        <fullName evidence="1">Uncharacterized protein</fullName>
    </submittedName>
</protein>
<feature type="non-terminal residue" evidence="1">
    <location>
        <position position="1"/>
    </location>
</feature>
<feature type="non-terminal residue" evidence="1">
    <location>
        <position position="256"/>
    </location>
</feature>
<evidence type="ECO:0000313" key="1">
    <source>
        <dbReference type="EMBL" id="GAG23180.1"/>
    </source>
</evidence>
<dbReference type="EMBL" id="BARS01037162">
    <property type="protein sequence ID" value="GAG23180.1"/>
    <property type="molecule type" value="Genomic_DNA"/>
</dbReference>
<organism evidence="1">
    <name type="scientific">marine sediment metagenome</name>
    <dbReference type="NCBI Taxonomy" id="412755"/>
    <lineage>
        <taxon>unclassified sequences</taxon>
        <taxon>metagenomes</taxon>
        <taxon>ecological metagenomes</taxon>
    </lineage>
</organism>
<accession>X0VXY6</accession>